<comment type="caution">
    <text evidence="1">The sequence shown here is derived from an EMBL/GenBank/DDBJ whole genome shotgun (WGS) entry which is preliminary data.</text>
</comment>
<proteinExistence type="predicted"/>
<keyword evidence="2" id="KW-1185">Reference proteome</keyword>
<dbReference type="AlphaFoldDB" id="A0A9Q0UNN4"/>
<name>A0A9Q0UNN4_9ROSI</name>
<reference evidence="1" key="2">
    <citation type="journal article" date="2023" name="Int. J. Mol. Sci.">
        <title>De Novo Assembly and Annotation of 11 Diverse Shrub Willow (Salix) Genomes Reveals Novel Gene Organization in Sex-Linked Regions.</title>
        <authorList>
            <person name="Hyden B."/>
            <person name="Feng K."/>
            <person name="Yates T.B."/>
            <person name="Jawdy S."/>
            <person name="Cereghino C."/>
            <person name="Smart L.B."/>
            <person name="Muchero W."/>
        </authorList>
    </citation>
    <scope>NUCLEOTIDE SEQUENCE</scope>
    <source>
        <tissue evidence="1">Shoot tip</tissue>
    </source>
</reference>
<evidence type="ECO:0000313" key="2">
    <source>
        <dbReference type="Proteomes" id="UP001151752"/>
    </source>
</evidence>
<accession>A0A9Q0UNN4</accession>
<protein>
    <submittedName>
        <fullName evidence="1">Uncharacterized protein</fullName>
    </submittedName>
</protein>
<evidence type="ECO:0000313" key="1">
    <source>
        <dbReference type="EMBL" id="KAJ6733307.1"/>
    </source>
</evidence>
<dbReference type="Proteomes" id="UP001151752">
    <property type="component" value="Chromosome 7"/>
</dbReference>
<dbReference type="EMBL" id="JAPFFM010000011">
    <property type="protein sequence ID" value="KAJ6733307.1"/>
    <property type="molecule type" value="Genomic_DNA"/>
</dbReference>
<gene>
    <name evidence="1" type="ORF">OIU74_005130</name>
</gene>
<organism evidence="1 2">
    <name type="scientific">Salix koriyanagi</name>
    <dbReference type="NCBI Taxonomy" id="2511006"/>
    <lineage>
        <taxon>Eukaryota</taxon>
        <taxon>Viridiplantae</taxon>
        <taxon>Streptophyta</taxon>
        <taxon>Embryophyta</taxon>
        <taxon>Tracheophyta</taxon>
        <taxon>Spermatophyta</taxon>
        <taxon>Magnoliopsida</taxon>
        <taxon>eudicotyledons</taxon>
        <taxon>Gunneridae</taxon>
        <taxon>Pentapetalae</taxon>
        <taxon>rosids</taxon>
        <taxon>fabids</taxon>
        <taxon>Malpighiales</taxon>
        <taxon>Salicaceae</taxon>
        <taxon>Saliceae</taxon>
        <taxon>Salix</taxon>
    </lineage>
</organism>
<reference evidence="1" key="1">
    <citation type="submission" date="2022-11" db="EMBL/GenBank/DDBJ databases">
        <authorList>
            <person name="Hyden B.L."/>
            <person name="Feng K."/>
            <person name="Yates T."/>
            <person name="Jawdy S."/>
            <person name="Smart L.B."/>
            <person name="Muchero W."/>
        </authorList>
    </citation>
    <scope>NUCLEOTIDE SEQUENCE</scope>
    <source>
        <tissue evidence="1">Shoot tip</tissue>
    </source>
</reference>
<sequence>MARVSILLSASYYRYLQEKKDEKAVLEVLSYGDSFLRNSLRLPPALTLGALLTYCYTALGKVNRRSAPSPLPFLFRDAKSSGDKDSLGPFKADIRTPIGLFEDGTGFGFSKTFLSSSPHPPYHNKAELTLNSTAL</sequence>